<dbReference type="Proteomes" id="UP000240883">
    <property type="component" value="Unassembled WGS sequence"/>
</dbReference>
<evidence type="ECO:0000313" key="2">
    <source>
        <dbReference type="Proteomes" id="UP000240883"/>
    </source>
</evidence>
<reference evidence="1 2" key="1">
    <citation type="journal article" date="2018" name="Front. Microbiol.">
        <title>Genome-Wide Analysis of Corynespora cassiicola Leaf Fall Disease Putative Effectors.</title>
        <authorList>
            <person name="Lopez D."/>
            <person name="Ribeiro S."/>
            <person name="Label P."/>
            <person name="Fumanal B."/>
            <person name="Venisse J.S."/>
            <person name="Kohler A."/>
            <person name="de Oliveira R.R."/>
            <person name="Labutti K."/>
            <person name="Lipzen A."/>
            <person name="Lail K."/>
            <person name="Bauer D."/>
            <person name="Ohm R.A."/>
            <person name="Barry K.W."/>
            <person name="Spatafora J."/>
            <person name="Grigoriev I.V."/>
            <person name="Martin F.M."/>
            <person name="Pujade-Renaud V."/>
        </authorList>
    </citation>
    <scope>NUCLEOTIDE SEQUENCE [LARGE SCALE GENOMIC DNA]</scope>
    <source>
        <strain evidence="1 2">Philippines</strain>
    </source>
</reference>
<gene>
    <name evidence="1" type="ORF">BS50DRAFT_88687</name>
</gene>
<accession>A0A2T2NEC1</accession>
<proteinExistence type="predicted"/>
<keyword evidence="2" id="KW-1185">Reference proteome</keyword>
<sequence length="166" mass="18354">MRYIVLKIIALRFGAVAQHDRTWSPVMISTLRGGNPSGTKEGKQLYSQNLEGNDGSLEVSSSGYVLQAYEHDGIIPRTVATDIDLQHGQQRLFVGYSPLIIKSAQIHRTARTEERTTAGNALVARCAFSGPDRKMRMANSAMSDLQSEAYMVVSLRHTWAVESTQI</sequence>
<protein>
    <submittedName>
        <fullName evidence="1">Uncharacterized protein</fullName>
    </submittedName>
</protein>
<dbReference type="AlphaFoldDB" id="A0A2T2NEC1"/>
<name>A0A2T2NEC1_CORCC</name>
<organism evidence="1 2">
    <name type="scientific">Corynespora cassiicola Philippines</name>
    <dbReference type="NCBI Taxonomy" id="1448308"/>
    <lineage>
        <taxon>Eukaryota</taxon>
        <taxon>Fungi</taxon>
        <taxon>Dikarya</taxon>
        <taxon>Ascomycota</taxon>
        <taxon>Pezizomycotina</taxon>
        <taxon>Dothideomycetes</taxon>
        <taxon>Pleosporomycetidae</taxon>
        <taxon>Pleosporales</taxon>
        <taxon>Corynesporascaceae</taxon>
        <taxon>Corynespora</taxon>
    </lineage>
</organism>
<evidence type="ECO:0000313" key="1">
    <source>
        <dbReference type="EMBL" id="PSN63784.1"/>
    </source>
</evidence>
<dbReference type="EMBL" id="KZ678139">
    <property type="protein sequence ID" value="PSN63784.1"/>
    <property type="molecule type" value="Genomic_DNA"/>
</dbReference>